<organism evidence="3 5">
    <name type="scientific">Tetragenococcus osmophilus</name>
    <dbReference type="NCBI Taxonomy" id="526944"/>
    <lineage>
        <taxon>Bacteria</taxon>
        <taxon>Bacillati</taxon>
        <taxon>Bacillota</taxon>
        <taxon>Bacilli</taxon>
        <taxon>Lactobacillales</taxon>
        <taxon>Enterococcaceae</taxon>
        <taxon>Tetragenococcus</taxon>
    </lineage>
</organism>
<keyword evidence="1" id="KW-0472">Membrane</keyword>
<proteinExistence type="predicted"/>
<dbReference type="EMBL" id="BSUW01000001">
    <property type="protein sequence ID" value="GMA71654.1"/>
    <property type="molecule type" value="Genomic_DNA"/>
</dbReference>
<dbReference type="Proteomes" id="UP001157039">
    <property type="component" value="Unassembled WGS sequence"/>
</dbReference>
<evidence type="ECO:0000313" key="2">
    <source>
        <dbReference type="EMBL" id="AYW48583.1"/>
    </source>
</evidence>
<dbReference type="EMBL" id="CP027783">
    <property type="protein sequence ID" value="AYW48583.1"/>
    <property type="molecule type" value="Genomic_DNA"/>
</dbReference>
<keyword evidence="1" id="KW-1133">Transmembrane helix</keyword>
<keyword evidence="4" id="KW-1185">Reference proteome</keyword>
<evidence type="ECO:0000313" key="5">
    <source>
        <dbReference type="Proteomes" id="UP001157039"/>
    </source>
</evidence>
<reference evidence="3 5" key="2">
    <citation type="journal article" date="2014" name="Int. J. Syst. Evol. Microbiol.">
        <title>Complete genome sequence of Corynebacterium casei LMG S-19264T (=DSM 44701T), isolated from a smear-ripened cheese.</title>
        <authorList>
            <consortium name="US DOE Joint Genome Institute (JGI-PGF)"/>
            <person name="Walter F."/>
            <person name="Albersmeier A."/>
            <person name="Kalinowski J."/>
            <person name="Ruckert C."/>
        </authorList>
    </citation>
    <scope>NUCLEOTIDE SEQUENCE [LARGE SCALE GENOMIC DNA]</scope>
    <source>
        <strain evidence="3 5">NBRC 114545</strain>
    </source>
</reference>
<reference evidence="3" key="4">
    <citation type="submission" date="2023-02" db="EMBL/GenBank/DDBJ databases">
        <authorList>
            <person name="Sun Q."/>
            <person name="Mori K."/>
        </authorList>
    </citation>
    <scope>NUCLEOTIDE SEQUENCE</scope>
    <source>
        <strain evidence="3">NBRC 114545</strain>
    </source>
</reference>
<gene>
    <name evidence="2" type="ORF">C7K38_09520</name>
    <name evidence="3" type="ORF">GCM10025885_07030</name>
</gene>
<feature type="transmembrane region" description="Helical" evidence="1">
    <location>
        <begin position="32"/>
        <end position="52"/>
    </location>
</feature>
<protein>
    <submittedName>
        <fullName evidence="3">Uncharacterized protein</fullName>
    </submittedName>
</protein>
<sequence>MIRWWVKNLINKLQTAWESFAETIYANKKTSIIATAVGLVVIIGLTFFSLTMNTKIRAAQMNNLIYESLPTKRVVPFSYDQGDNMISEKKAISVMFAKPNRSDTNQVMEIVDQKNNELNRNFYYYPIVYQSDEIAQTYNINPNEVTFIFFQNGEEKNRFTFRSIDDPGQNFIPELNRLPMWNIQAQED</sequence>
<reference evidence="2" key="3">
    <citation type="submission" date="2018-03" db="EMBL/GenBank/DDBJ databases">
        <authorList>
            <person name="Jeon C.O."/>
        </authorList>
    </citation>
    <scope>NUCLEOTIDE SEQUENCE</scope>
    <source>
        <strain evidence="2">JCM 31126</strain>
    </source>
</reference>
<dbReference type="RefSeq" id="WP_123936369.1">
    <property type="nucleotide sequence ID" value="NZ_BSUW01000001.1"/>
</dbReference>
<evidence type="ECO:0000313" key="3">
    <source>
        <dbReference type="EMBL" id="GMA71654.1"/>
    </source>
</evidence>
<evidence type="ECO:0000313" key="4">
    <source>
        <dbReference type="Proteomes" id="UP000268310"/>
    </source>
</evidence>
<dbReference type="KEGG" id="too:C7K38_09520"/>
<name>A0AA37XKY5_9ENTE</name>
<reference evidence="2 4" key="1">
    <citation type="journal article" date="2012" name="Int. J. Syst. Evol. Microbiol.">
        <title>Characterization of Tetragenococcus strains from sugar thick juice reveals a novel species, Tetragenococcus osmophilus sp. nov., and divides Tetragenococcus halophilus into two subspecies, T. halophilus subsp. halophilus subsp. nov. and T. halophilus subsp. flandriensis subsp. nov.</title>
        <authorList>
            <person name="Juste A."/>
            <person name="Van Trappen S."/>
            <person name="Verreth C."/>
            <person name="Cleenwerck I."/>
            <person name="De Vos P."/>
            <person name="Lievens B."/>
            <person name="Willems K.A."/>
        </authorList>
    </citation>
    <scope>NUCLEOTIDE SEQUENCE [LARGE SCALE GENOMIC DNA]</scope>
    <source>
        <strain evidence="2 4">JCM 31126</strain>
    </source>
</reference>
<keyword evidence="1" id="KW-0812">Transmembrane</keyword>
<evidence type="ECO:0000256" key="1">
    <source>
        <dbReference type="SAM" id="Phobius"/>
    </source>
</evidence>
<dbReference type="Proteomes" id="UP000268310">
    <property type="component" value="Chromosome"/>
</dbReference>
<dbReference type="Gene3D" id="3.40.30.10">
    <property type="entry name" value="Glutaredoxin"/>
    <property type="match status" value="1"/>
</dbReference>
<accession>A0AA37XKY5</accession>
<dbReference type="AlphaFoldDB" id="A0AA37XKY5"/>